<feature type="chain" id="PRO_5006148633" description="DUF4349 domain-containing protein" evidence="4">
    <location>
        <begin position="24"/>
        <end position="295"/>
    </location>
</feature>
<dbReference type="Proteomes" id="UP000050465">
    <property type="component" value="Unassembled WGS sequence"/>
</dbReference>
<protein>
    <recommendedName>
        <fullName evidence="5">DUF4349 domain-containing protein</fullName>
    </recommendedName>
</protein>
<proteinExistence type="predicted"/>
<sequence>MKRLVLTLLTGSAVAIMGLSSCAPSPSSGDMAKTLSVETESGELADIAQSPAAPTAENAASKELSAESQLTPQPQLIKRADLVLSVDSVEESFETVRQIVAAQQGELLSLNDFGDRQRQITAELRVPQQNLDAALDGLSKIGTVRSRTISTEDISSQLVDIQARLANARRSEAALQEIMSRSGEIADVLEVSRELSNVRQSIEQMEAQKKNWQTQVRYSTINLSLQSAIAIAPTKPAFSRQMSNSWEAATSAVGNLTTDLLQLGLWMLAFSPYIFVILCGAVAVRQVRRLARNSS</sequence>
<keyword evidence="3" id="KW-1133">Transmembrane helix</keyword>
<evidence type="ECO:0000313" key="6">
    <source>
        <dbReference type="EMBL" id="KPQ33957.1"/>
    </source>
</evidence>
<keyword evidence="4" id="KW-0732">Signal</keyword>
<evidence type="ECO:0000256" key="2">
    <source>
        <dbReference type="SAM" id="MobiDB-lite"/>
    </source>
</evidence>
<keyword evidence="3" id="KW-0812">Transmembrane</keyword>
<keyword evidence="1" id="KW-0175">Coiled coil</keyword>
<feature type="transmembrane region" description="Helical" evidence="3">
    <location>
        <begin position="263"/>
        <end position="284"/>
    </location>
</feature>
<dbReference type="AlphaFoldDB" id="A0A0P8BYC9"/>
<keyword evidence="3" id="KW-0472">Membrane</keyword>
<gene>
    <name evidence="6" type="ORF">HLUCCA11_16875</name>
</gene>
<dbReference type="PROSITE" id="PS51257">
    <property type="entry name" value="PROKAR_LIPOPROTEIN"/>
    <property type="match status" value="1"/>
</dbReference>
<evidence type="ECO:0000256" key="4">
    <source>
        <dbReference type="SAM" id="SignalP"/>
    </source>
</evidence>
<feature type="region of interest" description="Disordered" evidence="2">
    <location>
        <begin position="48"/>
        <end position="70"/>
    </location>
</feature>
<evidence type="ECO:0000256" key="1">
    <source>
        <dbReference type="SAM" id="Coils"/>
    </source>
</evidence>
<organism evidence="6 7">
    <name type="scientific">Phormidesmis priestleyi Ana</name>
    <dbReference type="NCBI Taxonomy" id="1666911"/>
    <lineage>
        <taxon>Bacteria</taxon>
        <taxon>Bacillati</taxon>
        <taxon>Cyanobacteriota</taxon>
        <taxon>Cyanophyceae</taxon>
        <taxon>Leptolyngbyales</taxon>
        <taxon>Leptolyngbyaceae</taxon>
        <taxon>Phormidesmis</taxon>
    </lineage>
</organism>
<comment type="caution">
    <text evidence="6">The sequence shown here is derived from an EMBL/GenBank/DDBJ whole genome shotgun (WGS) entry which is preliminary data.</text>
</comment>
<accession>A0A0P8BYC9</accession>
<dbReference type="Pfam" id="PF14257">
    <property type="entry name" value="DUF4349"/>
    <property type="match status" value="1"/>
</dbReference>
<name>A0A0P8BYC9_9CYAN</name>
<evidence type="ECO:0000259" key="5">
    <source>
        <dbReference type="Pfam" id="PF14257"/>
    </source>
</evidence>
<reference evidence="6 7" key="1">
    <citation type="submission" date="2015-09" db="EMBL/GenBank/DDBJ databases">
        <title>Identification and resolution of microdiversity through metagenomic sequencing of parallel consortia.</title>
        <authorList>
            <person name="Nelson W.C."/>
            <person name="Romine M.F."/>
            <person name="Lindemann S.R."/>
        </authorList>
    </citation>
    <scope>NUCLEOTIDE SEQUENCE [LARGE SCALE GENOMIC DNA]</scope>
    <source>
        <strain evidence="6">Ana</strain>
    </source>
</reference>
<dbReference type="STRING" id="1666911.HLUCCA11_16875"/>
<evidence type="ECO:0000313" key="7">
    <source>
        <dbReference type="Proteomes" id="UP000050465"/>
    </source>
</evidence>
<feature type="coiled-coil region" evidence="1">
    <location>
        <begin position="188"/>
        <end position="215"/>
    </location>
</feature>
<feature type="domain" description="DUF4349" evidence="5">
    <location>
        <begin position="75"/>
        <end position="284"/>
    </location>
</feature>
<dbReference type="EMBL" id="LJZR01000025">
    <property type="protein sequence ID" value="KPQ33957.1"/>
    <property type="molecule type" value="Genomic_DNA"/>
</dbReference>
<dbReference type="InterPro" id="IPR025645">
    <property type="entry name" value="DUF4349"/>
</dbReference>
<evidence type="ECO:0000256" key="3">
    <source>
        <dbReference type="SAM" id="Phobius"/>
    </source>
</evidence>
<feature type="signal peptide" evidence="4">
    <location>
        <begin position="1"/>
        <end position="23"/>
    </location>
</feature>